<dbReference type="EnsemblPlants" id="AVESA.00010b.r2.2CG0270050.1">
    <property type="protein sequence ID" value="AVESA.00010b.r2.2CG0270050.1.CDS"/>
    <property type="gene ID" value="AVESA.00010b.r2.2CG0270050"/>
</dbReference>
<keyword evidence="2" id="KW-1185">Reference proteome</keyword>
<reference evidence="1" key="1">
    <citation type="submission" date="2021-05" db="EMBL/GenBank/DDBJ databases">
        <authorList>
            <person name="Scholz U."/>
            <person name="Mascher M."/>
            <person name="Fiebig A."/>
        </authorList>
    </citation>
    <scope>NUCLEOTIDE SEQUENCE [LARGE SCALE GENOMIC DNA]</scope>
</reference>
<dbReference type="Proteomes" id="UP001732700">
    <property type="component" value="Chromosome 2C"/>
</dbReference>
<protein>
    <submittedName>
        <fullName evidence="1">Uncharacterized protein</fullName>
    </submittedName>
</protein>
<evidence type="ECO:0000313" key="2">
    <source>
        <dbReference type="Proteomes" id="UP001732700"/>
    </source>
</evidence>
<accession>A0ACD5UKY6</accession>
<evidence type="ECO:0000313" key="1">
    <source>
        <dbReference type="EnsemblPlants" id="AVESA.00010b.r2.2CG0270050.1.CDS"/>
    </source>
</evidence>
<sequence>MVSAWSPDPLVTSSSLAVLIYSSPPRPWARSRSIEVVCCCMIGIEWAAVSTSGMSCNGCRVLRKGCNEACVLRPCLLWIDAAEAQGHATLFAAKFFGRAGLMSFLIAVPDAQRPAVFQSLLYEAAGRTINPVSGAVGLLWAGSWHLCEAAVQTVLRGGTVHPLPDLAGGVPEGGVEGSDLFASSARRALVGCSTFSSAKRVRTTSNPGAAHPEPSCDLGLFLAPGSSPAGERQRRARRAGTPSMSSDGSVTTSAGAGGEREPELLNLFV</sequence>
<name>A0ACD5UKY6_AVESA</name>
<reference evidence="1" key="2">
    <citation type="submission" date="2025-09" db="UniProtKB">
        <authorList>
            <consortium name="EnsemblPlants"/>
        </authorList>
    </citation>
    <scope>IDENTIFICATION</scope>
</reference>
<proteinExistence type="predicted"/>
<organism evidence="1 2">
    <name type="scientific">Avena sativa</name>
    <name type="common">Oat</name>
    <dbReference type="NCBI Taxonomy" id="4498"/>
    <lineage>
        <taxon>Eukaryota</taxon>
        <taxon>Viridiplantae</taxon>
        <taxon>Streptophyta</taxon>
        <taxon>Embryophyta</taxon>
        <taxon>Tracheophyta</taxon>
        <taxon>Spermatophyta</taxon>
        <taxon>Magnoliopsida</taxon>
        <taxon>Liliopsida</taxon>
        <taxon>Poales</taxon>
        <taxon>Poaceae</taxon>
        <taxon>BOP clade</taxon>
        <taxon>Pooideae</taxon>
        <taxon>Poodae</taxon>
        <taxon>Poeae</taxon>
        <taxon>Poeae Chloroplast Group 1 (Aveneae type)</taxon>
        <taxon>Aveninae</taxon>
        <taxon>Avena</taxon>
    </lineage>
</organism>